<evidence type="ECO:0000256" key="5">
    <source>
        <dbReference type="ARBA" id="ARBA00023242"/>
    </source>
</evidence>
<dbReference type="InterPro" id="IPR044800">
    <property type="entry name" value="LEC2-like"/>
</dbReference>
<keyword evidence="3" id="KW-0238">DNA-binding</keyword>
<dbReference type="SMART" id="SM01019">
    <property type="entry name" value="B3"/>
    <property type="match status" value="1"/>
</dbReference>
<evidence type="ECO:0000256" key="2">
    <source>
        <dbReference type="ARBA" id="ARBA00023015"/>
    </source>
</evidence>
<gene>
    <name evidence="7" type="ORF">OLC1_LOCUS18963</name>
</gene>
<dbReference type="GO" id="GO:0003700">
    <property type="term" value="F:DNA-binding transcription factor activity"/>
    <property type="evidence" value="ECO:0007669"/>
    <property type="project" value="InterPro"/>
</dbReference>
<dbReference type="Pfam" id="PF02362">
    <property type="entry name" value="B3"/>
    <property type="match status" value="1"/>
</dbReference>
<accession>A0AAV1DUS4</accession>
<comment type="subcellular location">
    <subcellularLocation>
        <location evidence="1">Nucleus</location>
    </subcellularLocation>
</comment>
<keyword evidence="4" id="KW-0804">Transcription</keyword>
<dbReference type="PROSITE" id="PS50863">
    <property type="entry name" value="B3"/>
    <property type="match status" value="1"/>
</dbReference>
<name>A0AAV1DUS4_OLDCO</name>
<evidence type="ECO:0000313" key="8">
    <source>
        <dbReference type="Proteomes" id="UP001161247"/>
    </source>
</evidence>
<feature type="domain" description="TF-B3" evidence="6">
    <location>
        <begin position="126"/>
        <end position="228"/>
    </location>
</feature>
<evidence type="ECO:0000313" key="7">
    <source>
        <dbReference type="EMBL" id="CAI9111612.1"/>
    </source>
</evidence>
<dbReference type="InterPro" id="IPR003340">
    <property type="entry name" value="B3_DNA-bd"/>
</dbReference>
<dbReference type="Proteomes" id="UP001161247">
    <property type="component" value="Chromosome 6"/>
</dbReference>
<dbReference type="InterPro" id="IPR015300">
    <property type="entry name" value="DNA-bd_pseudobarrel_sf"/>
</dbReference>
<sequence>MEGGGYGYGAATGDKQQVNKDVMAVDSCFVATHNTLANNNPLLLNANYVHQAGEPSLAAPAENNVAPAAAAADGGLWRNGMMMRRKRYSRSKRASMTTLRLPFSTLDSPPLPPPREIDPIRLKFLFEKELQRSDVGPLRRIVLPKKAAEEYLPALENKEGMSITMDDMDGKHVWRLRFRFWPNNNSRMYILENTGSLVKTHGLKHGDFLAMYQDCVNGNYVIRARKAADVVLYGHEPQGTVGEAAMTNVVPGQQPEVEANAMGTGAYFPEMLFPAAAADETAGMSFIYDTTSFSNDSPLDFLGGAMTDYSRVGGHNTNFGSIDNLSFDDFFF</sequence>
<dbReference type="GO" id="GO:0005634">
    <property type="term" value="C:nucleus"/>
    <property type="evidence" value="ECO:0007669"/>
    <property type="project" value="UniProtKB-SubCell"/>
</dbReference>
<evidence type="ECO:0000256" key="3">
    <source>
        <dbReference type="ARBA" id="ARBA00023125"/>
    </source>
</evidence>
<protein>
    <submittedName>
        <fullName evidence="7">OLC1v1011872C1</fullName>
    </submittedName>
</protein>
<keyword evidence="2" id="KW-0805">Transcription regulation</keyword>
<reference evidence="7" key="1">
    <citation type="submission" date="2023-03" db="EMBL/GenBank/DDBJ databases">
        <authorList>
            <person name="Julca I."/>
        </authorList>
    </citation>
    <scope>NUCLEOTIDE SEQUENCE</scope>
</reference>
<dbReference type="PANTHER" id="PTHR31140:SF73">
    <property type="entry name" value="B3 DOMAIN-CONTAINING TRANSCRIPTION FACTOR FUS3"/>
    <property type="match status" value="1"/>
</dbReference>
<evidence type="ECO:0000256" key="4">
    <source>
        <dbReference type="ARBA" id="ARBA00023163"/>
    </source>
</evidence>
<proteinExistence type="predicted"/>
<keyword evidence="5" id="KW-0539">Nucleus</keyword>
<keyword evidence="8" id="KW-1185">Reference proteome</keyword>
<evidence type="ECO:0000256" key="1">
    <source>
        <dbReference type="ARBA" id="ARBA00004123"/>
    </source>
</evidence>
<evidence type="ECO:0000259" key="6">
    <source>
        <dbReference type="PROSITE" id="PS50863"/>
    </source>
</evidence>
<organism evidence="7 8">
    <name type="scientific">Oldenlandia corymbosa var. corymbosa</name>
    <dbReference type="NCBI Taxonomy" id="529605"/>
    <lineage>
        <taxon>Eukaryota</taxon>
        <taxon>Viridiplantae</taxon>
        <taxon>Streptophyta</taxon>
        <taxon>Embryophyta</taxon>
        <taxon>Tracheophyta</taxon>
        <taxon>Spermatophyta</taxon>
        <taxon>Magnoliopsida</taxon>
        <taxon>eudicotyledons</taxon>
        <taxon>Gunneridae</taxon>
        <taxon>Pentapetalae</taxon>
        <taxon>asterids</taxon>
        <taxon>lamiids</taxon>
        <taxon>Gentianales</taxon>
        <taxon>Rubiaceae</taxon>
        <taxon>Rubioideae</taxon>
        <taxon>Spermacoceae</taxon>
        <taxon>Hedyotis-Oldenlandia complex</taxon>
        <taxon>Oldenlandia</taxon>
    </lineage>
</organism>
<dbReference type="SUPFAM" id="SSF101936">
    <property type="entry name" value="DNA-binding pseudobarrel domain"/>
    <property type="match status" value="1"/>
</dbReference>
<dbReference type="GO" id="GO:0003677">
    <property type="term" value="F:DNA binding"/>
    <property type="evidence" value="ECO:0007669"/>
    <property type="project" value="UniProtKB-KW"/>
</dbReference>
<dbReference type="EMBL" id="OX459123">
    <property type="protein sequence ID" value="CAI9111612.1"/>
    <property type="molecule type" value="Genomic_DNA"/>
</dbReference>
<dbReference type="PANTHER" id="PTHR31140">
    <property type="entry name" value="B3 DOMAIN-CONTAINING TRANSCRIPTION FACTOR ABI3"/>
    <property type="match status" value="1"/>
</dbReference>
<dbReference type="Gene3D" id="2.40.330.10">
    <property type="entry name" value="DNA-binding pseudobarrel domain"/>
    <property type="match status" value="1"/>
</dbReference>
<dbReference type="AlphaFoldDB" id="A0AAV1DUS4"/>
<dbReference type="CDD" id="cd10017">
    <property type="entry name" value="B3_DNA"/>
    <property type="match status" value="1"/>
</dbReference>